<sequence length="123" mass="14309">MKSPHSIPLDCYYWQTNIRRQQHSEQAGWGRPAFCSNFQGCPGDDTDYLSSYALFYILTLCHSTLLHFTLPAAHLQSGNSHFDKQTQLLFEPRGHLIHRSDTRTSWWLFTRSRSIPQKDPKIA</sequence>
<comment type="caution">
    <text evidence="1">The sequence shown here is derived from an EMBL/GenBank/DDBJ whole genome shotgun (WGS) entry which is preliminary data.</text>
</comment>
<accession>A0A4Y2QAB8</accession>
<organism evidence="1 2">
    <name type="scientific">Araneus ventricosus</name>
    <name type="common">Orbweaver spider</name>
    <name type="synonym">Epeira ventricosa</name>
    <dbReference type="NCBI Taxonomy" id="182803"/>
    <lineage>
        <taxon>Eukaryota</taxon>
        <taxon>Metazoa</taxon>
        <taxon>Ecdysozoa</taxon>
        <taxon>Arthropoda</taxon>
        <taxon>Chelicerata</taxon>
        <taxon>Arachnida</taxon>
        <taxon>Araneae</taxon>
        <taxon>Araneomorphae</taxon>
        <taxon>Entelegynae</taxon>
        <taxon>Araneoidea</taxon>
        <taxon>Araneidae</taxon>
        <taxon>Araneus</taxon>
    </lineage>
</organism>
<dbReference type="EMBL" id="BGPR01013367">
    <property type="protein sequence ID" value="GBN60331.1"/>
    <property type="molecule type" value="Genomic_DNA"/>
</dbReference>
<proteinExistence type="predicted"/>
<dbReference type="AlphaFoldDB" id="A0A4Y2QAB8"/>
<evidence type="ECO:0000313" key="1">
    <source>
        <dbReference type="EMBL" id="GBN60331.1"/>
    </source>
</evidence>
<protein>
    <submittedName>
        <fullName evidence="1">Uncharacterized protein</fullName>
    </submittedName>
</protein>
<reference evidence="1 2" key="1">
    <citation type="journal article" date="2019" name="Sci. Rep.">
        <title>Orb-weaving spider Araneus ventricosus genome elucidates the spidroin gene catalogue.</title>
        <authorList>
            <person name="Kono N."/>
            <person name="Nakamura H."/>
            <person name="Ohtoshi R."/>
            <person name="Moran D.A.P."/>
            <person name="Shinohara A."/>
            <person name="Yoshida Y."/>
            <person name="Fujiwara M."/>
            <person name="Mori M."/>
            <person name="Tomita M."/>
            <person name="Arakawa K."/>
        </authorList>
    </citation>
    <scope>NUCLEOTIDE SEQUENCE [LARGE SCALE GENOMIC DNA]</scope>
</reference>
<dbReference type="Proteomes" id="UP000499080">
    <property type="component" value="Unassembled WGS sequence"/>
</dbReference>
<evidence type="ECO:0000313" key="2">
    <source>
        <dbReference type="Proteomes" id="UP000499080"/>
    </source>
</evidence>
<keyword evidence="2" id="KW-1185">Reference proteome</keyword>
<gene>
    <name evidence="1" type="ORF">AVEN_161236_1</name>
</gene>
<name>A0A4Y2QAB8_ARAVE</name>